<name>A0A166RB08_9AGAM</name>
<dbReference type="AlphaFoldDB" id="A0A166RB08"/>
<dbReference type="STRING" id="436010.A0A166RB08"/>
<dbReference type="EMBL" id="KV417505">
    <property type="protein sequence ID" value="KZP28090.1"/>
    <property type="molecule type" value="Genomic_DNA"/>
</dbReference>
<protein>
    <submittedName>
        <fullName evidence="1">Uncharacterized protein</fullName>
    </submittedName>
</protein>
<sequence>MFSSFGDTILVEVGLHAGFEATTEVANDLIIAHGISAAIPLHSDRLESNSVKVILITLKYKHTIEDASLGFYRSSVHNDNSLFSTVKDYLAVEKGWFSPYLFASGRRPIIPRSMKPDVIFCHGPFLSGDYKIGERLLAESASSICLAEAPPPASTPPGEPDQGHHFSLGIPDIPKLTMLTRSRTPSPEPQLAAVPHPPAPRRIVIMVLGLRPHRVGVWTSSQRPSESVMNYILLSGAPAIVVPAKLGAPLLAWDSLTLEEIWKIELPPDGGASPSGQFEGVVKVLFEYLDMCIDWERVVVPSAPASKAPESPPTAPEDLDPKKFVKRALEVLLVAAVRSGASKEVKKEVDKERSGIAMWRIP</sequence>
<proteinExistence type="predicted"/>
<evidence type="ECO:0000313" key="1">
    <source>
        <dbReference type="EMBL" id="KZP28090.1"/>
    </source>
</evidence>
<gene>
    <name evidence="1" type="ORF">FIBSPDRAFT_852939</name>
</gene>
<reference evidence="1" key="1">
    <citation type="journal article" date="2016" name="Mol. Biol. Evol.">
        <title>Comparative Genomics of Early-Diverging Mushroom-Forming Fungi Provides Insights into the Origins of Lignocellulose Decay Capabilities.</title>
        <authorList>
            <person name="Nagy L.G."/>
            <person name="Riley R."/>
            <person name="Tritt A."/>
            <person name="Adam C."/>
            <person name="Daum C."/>
            <person name="Floudas D."/>
            <person name="Sun H."/>
            <person name="Yadav J.S."/>
            <person name="Pangilinan J."/>
            <person name="Larsson K.H."/>
            <person name="Matsuura K."/>
            <person name="Barry K."/>
            <person name="Labutti K."/>
            <person name="Kuo R."/>
            <person name="Ohm R.A."/>
            <person name="Bhattacharya S.S."/>
            <person name="Shirouzu T."/>
            <person name="Yoshinaga Y."/>
            <person name="Martin F.M."/>
            <person name="Grigoriev I.V."/>
            <person name="Hibbett D.S."/>
        </authorList>
    </citation>
    <scope>NUCLEOTIDE SEQUENCE [LARGE SCALE GENOMIC DNA]</scope>
    <source>
        <strain evidence="1">CBS 109695</strain>
    </source>
</reference>
<organism evidence="1">
    <name type="scientific">Athelia psychrophila</name>
    <dbReference type="NCBI Taxonomy" id="1759441"/>
    <lineage>
        <taxon>Eukaryota</taxon>
        <taxon>Fungi</taxon>
        <taxon>Dikarya</taxon>
        <taxon>Basidiomycota</taxon>
        <taxon>Agaricomycotina</taxon>
        <taxon>Agaricomycetes</taxon>
        <taxon>Agaricomycetidae</taxon>
        <taxon>Atheliales</taxon>
        <taxon>Atheliaceae</taxon>
        <taxon>Athelia</taxon>
    </lineage>
</organism>
<accession>A0A166RB08</accession>
<dbReference type="OrthoDB" id="3351042at2759"/>